<dbReference type="GO" id="GO:0008124">
    <property type="term" value="F:4-alpha-hydroxytetrahydrobiopterin dehydratase activity"/>
    <property type="evidence" value="ECO:0007669"/>
    <property type="project" value="UniProtKB-UniRule"/>
</dbReference>
<reference evidence="6 7" key="1">
    <citation type="journal article" date="2013" name="ISME J.">
        <title>Metabolic model for the filamentous 'Candidatus Microthrix parvicella' based on genomic and metagenomic analyses.</title>
        <authorList>
            <person name="Jon McIlroy S."/>
            <person name="Kristiansen R."/>
            <person name="Albertsen M."/>
            <person name="Michael Karst S."/>
            <person name="Rossetti S."/>
            <person name="Lund Nielsen J."/>
            <person name="Tandoi V."/>
            <person name="James Seviour R."/>
            <person name="Nielsen P.H."/>
        </authorList>
    </citation>
    <scope>NUCLEOTIDE SEQUENCE [LARGE SCALE GENOMIC DNA]</scope>
    <source>
        <strain evidence="6 7">RN1</strain>
    </source>
</reference>
<organism evidence="6 7">
    <name type="scientific">Candidatus Neomicrothrix parvicella RN1</name>
    <dbReference type="NCBI Taxonomy" id="1229780"/>
    <lineage>
        <taxon>Bacteria</taxon>
        <taxon>Bacillati</taxon>
        <taxon>Actinomycetota</taxon>
        <taxon>Acidimicrobiia</taxon>
        <taxon>Acidimicrobiales</taxon>
        <taxon>Microthrixaceae</taxon>
        <taxon>Candidatus Neomicrothrix</taxon>
    </lineage>
</organism>
<comment type="catalytic activity">
    <reaction evidence="1 4">
        <text>(4aS,6R)-4a-hydroxy-L-erythro-5,6,7,8-tetrahydrobiopterin = (6R)-L-erythro-6,7-dihydrobiopterin + H2O</text>
        <dbReference type="Rhea" id="RHEA:11920"/>
        <dbReference type="ChEBI" id="CHEBI:15377"/>
        <dbReference type="ChEBI" id="CHEBI:15642"/>
        <dbReference type="ChEBI" id="CHEBI:43120"/>
        <dbReference type="EC" id="4.2.1.96"/>
    </reaction>
</comment>
<dbReference type="eggNOG" id="COG2154">
    <property type="taxonomic scope" value="Bacteria"/>
</dbReference>
<dbReference type="Gene3D" id="3.30.1360.20">
    <property type="entry name" value="Transcriptional coactivator/pterin dehydratase"/>
    <property type="match status" value="1"/>
</dbReference>
<dbReference type="InterPro" id="IPR001533">
    <property type="entry name" value="Pterin_deHydtase"/>
</dbReference>
<evidence type="ECO:0000313" key="7">
    <source>
        <dbReference type="Proteomes" id="UP000018291"/>
    </source>
</evidence>
<dbReference type="AlphaFoldDB" id="R4Z4C0"/>
<dbReference type="GO" id="GO:0006729">
    <property type="term" value="P:tetrahydrobiopterin biosynthetic process"/>
    <property type="evidence" value="ECO:0007669"/>
    <property type="project" value="InterPro"/>
</dbReference>
<proteinExistence type="inferred from homology"/>
<dbReference type="NCBIfam" id="NF002017">
    <property type="entry name" value="PRK00823.1-2"/>
    <property type="match status" value="1"/>
</dbReference>
<evidence type="ECO:0000256" key="2">
    <source>
        <dbReference type="ARBA" id="ARBA00006472"/>
    </source>
</evidence>
<dbReference type="InterPro" id="IPR036428">
    <property type="entry name" value="PCD_sf"/>
</dbReference>
<dbReference type="HAMAP" id="MF_00434">
    <property type="entry name" value="Pterin_4_alpha"/>
    <property type="match status" value="1"/>
</dbReference>
<keyword evidence="7" id="KW-1185">Reference proteome</keyword>
<dbReference type="EMBL" id="CANL01000014">
    <property type="protein sequence ID" value="CCM63392.1"/>
    <property type="molecule type" value="Genomic_DNA"/>
</dbReference>
<dbReference type="PANTHER" id="PTHR12599">
    <property type="entry name" value="PTERIN-4-ALPHA-CARBINOLAMINE DEHYDRATASE"/>
    <property type="match status" value="1"/>
</dbReference>
<dbReference type="EC" id="4.2.1.96" evidence="4"/>
<dbReference type="PANTHER" id="PTHR12599:SF0">
    <property type="entry name" value="PTERIN-4-ALPHA-CARBINOLAMINE DEHYDRATASE"/>
    <property type="match status" value="1"/>
</dbReference>
<evidence type="ECO:0000313" key="6">
    <source>
        <dbReference type="EMBL" id="CCM63392.1"/>
    </source>
</evidence>
<feature type="region of interest" description="Disordered" evidence="5">
    <location>
        <begin position="1"/>
        <end position="31"/>
    </location>
</feature>
<name>R4Z4C0_9ACTN</name>
<keyword evidence="3 4" id="KW-0456">Lyase</keyword>
<evidence type="ECO:0000256" key="3">
    <source>
        <dbReference type="ARBA" id="ARBA00023239"/>
    </source>
</evidence>
<dbReference type="SUPFAM" id="SSF55248">
    <property type="entry name" value="PCD-like"/>
    <property type="match status" value="1"/>
</dbReference>
<dbReference type="RefSeq" id="WP_012225892.1">
    <property type="nucleotide sequence ID" value="NZ_HG422565.1"/>
</dbReference>
<dbReference type="Pfam" id="PF01329">
    <property type="entry name" value="Pterin_4a"/>
    <property type="match status" value="1"/>
</dbReference>
<comment type="caution">
    <text evidence="6">The sequence shown here is derived from an EMBL/GenBank/DDBJ whole genome shotgun (WGS) entry which is preliminary data.</text>
</comment>
<dbReference type="STRING" id="1229780.BN381_210082"/>
<dbReference type="Proteomes" id="UP000018291">
    <property type="component" value="Unassembled WGS sequence"/>
</dbReference>
<evidence type="ECO:0000256" key="5">
    <source>
        <dbReference type="SAM" id="MobiDB-lite"/>
    </source>
</evidence>
<sequence length="116" mass="12838">MMITEEEATTMTEPSNAESDDQPQNEGLTDDEVRAALGRLPGWQLRDGALRRRFEFADFAEAFAFMSRVAPLAEAANHHPDWSNSYNVVTVDLISHDAGTLTMRDTDLAAAIQRVA</sequence>
<comment type="similarity">
    <text evidence="2 4">Belongs to the pterin-4-alpha-carbinolamine dehydratase family.</text>
</comment>
<gene>
    <name evidence="6" type="ORF">BN381_210082</name>
</gene>
<evidence type="ECO:0000256" key="1">
    <source>
        <dbReference type="ARBA" id="ARBA00001554"/>
    </source>
</evidence>
<protein>
    <recommendedName>
        <fullName evidence="4">Putative pterin-4-alpha-carbinolamine dehydratase</fullName>
        <shortName evidence="4">PHS</shortName>
        <ecNumber evidence="4">4.2.1.96</ecNumber>
    </recommendedName>
    <alternativeName>
        <fullName evidence="4">4-alpha-hydroxy-tetrahydropterin dehydratase</fullName>
    </alternativeName>
    <alternativeName>
        <fullName evidence="4">Pterin carbinolamine dehydratase</fullName>
        <shortName evidence="4">PCD</shortName>
    </alternativeName>
</protein>
<accession>R4Z4C0</accession>
<dbReference type="HOGENOM" id="CLU_081974_4_0_11"/>
<evidence type="ECO:0000256" key="4">
    <source>
        <dbReference type="HAMAP-Rule" id="MF_00434"/>
    </source>
</evidence>